<comment type="caution">
    <text evidence="2">The sequence shown here is derived from an EMBL/GenBank/DDBJ whole genome shotgun (WGS) entry which is preliminary data.</text>
</comment>
<evidence type="ECO:0000313" key="2">
    <source>
        <dbReference type="EMBL" id="KAJ1110245.1"/>
    </source>
</evidence>
<accession>A0AAV7N5U5</accession>
<feature type="region of interest" description="Disordered" evidence="1">
    <location>
        <begin position="20"/>
        <end position="42"/>
    </location>
</feature>
<dbReference type="EMBL" id="JANPWB010000013">
    <property type="protein sequence ID" value="KAJ1110245.1"/>
    <property type="molecule type" value="Genomic_DNA"/>
</dbReference>
<protein>
    <submittedName>
        <fullName evidence="2">Uncharacterized protein</fullName>
    </submittedName>
</protein>
<keyword evidence="3" id="KW-1185">Reference proteome</keyword>
<gene>
    <name evidence="2" type="ORF">NDU88_007600</name>
</gene>
<dbReference type="Proteomes" id="UP001066276">
    <property type="component" value="Chromosome 9"/>
</dbReference>
<evidence type="ECO:0000313" key="3">
    <source>
        <dbReference type="Proteomes" id="UP001066276"/>
    </source>
</evidence>
<sequence length="129" mass="13916">MGEILAPFGAASRLPHMPLLSRPSSGARSVRATLAPGPPLGARQWRPIPDLCRVPASPRFRSAPLQPSQCVPQASCQLQRPARPLFDRIWRPSHGPSLGVLDGRSWAAGHPLHTLRTHHPRGLPPGFSG</sequence>
<dbReference type="AlphaFoldDB" id="A0AAV7N5U5"/>
<proteinExistence type="predicted"/>
<reference evidence="2" key="1">
    <citation type="journal article" date="2022" name="bioRxiv">
        <title>Sequencing and chromosome-scale assembly of the giantPleurodeles waltlgenome.</title>
        <authorList>
            <person name="Brown T."/>
            <person name="Elewa A."/>
            <person name="Iarovenko S."/>
            <person name="Subramanian E."/>
            <person name="Araus A.J."/>
            <person name="Petzold A."/>
            <person name="Susuki M."/>
            <person name="Suzuki K.-i.T."/>
            <person name="Hayashi T."/>
            <person name="Toyoda A."/>
            <person name="Oliveira C."/>
            <person name="Osipova E."/>
            <person name="Leigh N.D."/>
            <person name="Simon A."/>
            <person name="Yun M.H."/>
        </authorList>
    </citation>
    <scope>NUCLEOTIDE SEQUENCE</scope>
    <source>
        <strain evidence="2">20211129_DDA</strain>
        <tissue evidence="2">Liver</tissue>
    </source>
</reference>
<evidence type="ECO:0000256" key="1">
    <source>
        <dbReference type="SAM" id="MobiDB-lite"/>
    </source>
</evidence>
<organism evidence="2 3">
    <name type="scientific">Pleurodeles waltl</name>
    <name type="common">Iberian ribbed newt</name>
    <dbReference type="NCBI Taxonomy" id="8319"/>
    <lineage>
        <taxon>Eukaryota</taxon>
        <taxon>Metazoa</taxon>
        <taxon>Chordata</taxon>
        <taxon>Craniata</taxon>
        <taxon>Vertebrata</taxon>
        <taxon>Euteleostomi</taxon>
        <taxon>Amphibia</taxon>
        <taxon>Batrachia</taxon>
        <taxon>Caudata</taxon>
        <taxon>Salamandroidea</taxon>
        <taxon>Salamandridae</taxon>
        <taxon>Pleurodelinae</taxon>
        <taxon>Pleurodeles</taxon>
    </lineage>
</organism>
<name>A0AAV7N5U5_PLEWA</name>